<dbReference type="CDD" id="cd06571">
    <property type="entry name" value="Bac_DnaA_C"/>
    <property type="match status" value="1"/>
</dbReference>
<dbReference type="AlphaFoldDB" id="A0A5B9DMA0"/>
<evidence type="ECO:0000259" key="1">
    <source>
        <dbReference type="SMART" id="SM00760"/>
    </source>
</evidence>
<dbReference type="OrthoDB" id="8480222at2"/>
<name>A0A5B9DMA0_9HYPH</name>
<evidence type="ECO:0000313" key="2">
    <source>
        <dbReference type="EMBL" id="QEE19829.1"/>
    </source>
</evidence>
<sequence>MLLRRTWMHMRGADWSQNASVSRQGFGESMQASFVGDLAVAGILSLVARERRVPVGLLLHKSRCAADVAEARQLAMYLMHVVLQRPMTEIGAFFGRDRTTVSHACHCVEDKRDDAAFDSEVIRLEAAIDEITGSLPKWLARAGVAHAA</sequence>
<dbReference type="GO" id="GO:0006275">
    <property type="term" value="P:regulation of DNA replication"/>
    <property type="evidence" value="ECO:0007669"/>
    <property type="project" value="InterPro"/>
</dbReference>
<protein>
    <recommendedName>
        <fullName evidence="1">Chromosomal replication initiator DnaA C-terminal domain-containing protein</fullName>
    </recommendedName>
</protein>
<dbReference type="SUPFAM" id="SSF48295">
    <property type="entry name" value="TrpR-like"/>
    <property type="match status" value="1"/>
</dbReference>
<dbReference type="Gene3D" id="1.10.1750.10">
    <property type="match status" value="1"/>
</dbReference>
<gene>
    <name evidence="2" type="ORF">FNA67_06430</name>
</gene>
<dbReference type="Proteomes" id="UP000321062">
    <property type="component" value="Chromosome"/>
</dbReference>
<accession>A0A5B9DMA0</accession>
<dbReference type="GO" id="GO:0006270">
    <property type="term" value="P:DNA replication initiation"/>
    <property type="evidence" value="ECO:0007669"/>
    <property type="project" value="InterPro"/>
</dbReference>
<feature type="domain" description="Chromosomal replication initiator DnaA C-terminal" evidence="1">
    <location>
        <begin position="39"/>
        <end position="108"/>
    </location>
</feature>
<dbReference type="EMBL" id="CP041690">
    <property type="protein sequence ID" value="QEE19829.1"/>
    <property type="molecule type" value="Genomic_DNA"/>
</dbReference>
<dbReference type="GO" id="GO:0005524">
    <property type="term" value="F:ATP binding"/>
    <property type="evidence" value="ECO:0007669"/>
    <property type="project" value="InterPro"/>
</dbReference>
<dbReference type="SMART" id="SM00760">
    <property type="entry name" value="Bac_DnaA_C"/>
    <property type="match status" value="1"/>
</dbReference>
<dbReference type="GO" id="GO:0043565">
    <property type="term" value="F:sequence-specific DNA binding"/>
    <property type="evidence" value="ECO:0007669"/>
    <property type="project" value="InterPro"/>
</dbReference>
<dbReference type="KEGG" id="yti:FNA67_06430"/>
<dbReference type="Pfam" id="PF08299">
    <property type="entry name" value="Bac_DnaA_C"/>
    <property type="match status" value="1"/>
</dbReference>
<dbReference type="InterPro" id="IPR010921">
    <property type="entry name" value="Trp_repressor/repl_initiator"/>
</dbReference>
<keyword evidence="3" id="KW-1185">Reference proteome</keyword>
<reference evidence="2 3" key="1">
    <citation type="journal article" date="2015" name="Int. J. Syst. Evol. Microbiol.">
        <title>Youhaiella tibetensis gen. nov., sp. nov., isolated from subsurface sediment.</title>
        <authorList>
            <person name="Wang Y.X."/>
            <person name="Huang F.Q."/>
            <person name="Nogi Y."/>
            <person name="Pang S.J."/>
            <person name="Wang P.K."/>
            <person name="Lv J."/>
        </authorList>
    </citation>
    <scope>NUCLEOTIDE SEQUENCE [LARGE SCALE GENOMIC DNA]</scope>
    <source>
        <strain evidence="3">fig4</strain>
    </source>
</reference>
<dbReference type="InterPro" id="IPR013159">
    <property type="entry name" value="DnaA_C"/>
</dbReference>
<organism evidence="2 3">
    <name type="scientific">Paradevosia tibetensis</name>
    <dbReference type="NCBI Taxonomy" id="1447062"/>
    <lineage>
        <taxon>Bacteria</taxon>
        <taxon>Pseudomonadati</taxon>
        <taxon>Pseudomonadota</taxon>
        <taxon>Alphaproteobacteria</taxon>
        <taxon>Hyphomicrobiales</taxon>
        <taxon>Devosiaceae</taxon>
        <taxon>Paradevosia</taxon>
    </lineage>
</organism>
<evidence type="ECO:0000313" key="3">
    <source>
        <dbReference type="Proteomes" id="UP000321062"/>
    </source>
</evidence>
<proteinExistence type="predicted"/>